<dbReference type="Pfam" id="PF00990">
    <property type="entry name" value="GGDEF"/>
    <property type="match status" value="1"/>
</dbReference>
<dbReference type="EMBL" id="BKDJ01000001">
    <property type="protein sequence ID" value="GER21738.1"/>
    <property type="molecule type" value="Genomic_DNA"/>
</dbReference>
<keyword evidence="2" id="KW-0472">Membrane</keyword>
<dbReference type="CDD" id="cd01948">
    <property type="entry name" value="EAL"/>
    <property type="match status" value="1"/>
</dbReference>
<dbReference type="RefSeq" id="WP_149955255.1">
    <property type="nucleotide sequence ID" value="NZ_BKDJ01000001.1"/>
</dbReference>
<dbReference type="InterPro" id="IPR000160">
    <property type="entry name" value="GGDEF_dom"/>
</dbReference>
<keyword evidence="2" id="KW-1133">Transmembrane helix</keyword>
<feature type="domain" description="GGDEF" evidence="5">
    <location>
        <begin position="116"/>
        <end position="246"/>
    </location>
</feature>
<evidence type="ECO:0000259" key="5">
    <source>
        <dbReference type="PROSITE" id="PS50887"/>
    </source>
</evidence>
<dbReference type="Gene3D" id="3.20.20.450">
    <property type="entry name" value="EAL domain"/>
    <property type="match status" value="1"/>
</dbReference>
<dbReference type="InterPro" id="IPR043128">
    <property type="entry name" value="Rev_trsase/Diguanyl_cyclase"/>
</dbReference>
<name>A0A5A7NPM8_9MICC</name>
<evidence type="ECO:0000259" key="3">
    <source>
        <dbReference type="PROSITE" id="PS50883"/>
    </source>
</evidence>
<dbReference type="PANTHER" id="PTHR44757:SF2">
    <property type="entry name" value="BIOFILM ARCHITECTURE MAINTENANCE PROTEIN MBAA"/>
    <property type="match status" value="1"/>
</dbReference>
<evidence type="ECO:0000313" key="7">
    <source>
        <dbReference type="Proteomes" id="UP000325307"/>
    </source>
</evidence>
<feature type="domain" description="HAMP" evidence="4">
    <location>
        <begin position="14"/>
        <end position="62"/>
    </location>
</feature>
<dbReference type="InterPro" id="IPR029787">
    <property type="entry name" value="Nucleotide_cyclase"/>
</dbReference>
<dbReference type="AlphaFoldDB" id="A0A5A7NPM8"/>
<proteinExistence type="predicted"/>
<organism evidence="6 7">
    <name type="scientific">Zafaria cholistanensis</name>
    <dbReference type="NCBI Taxonomy" id="1682741"/>
    <lineage>
        <taxon>Bacteria</taxon>
        <taxon>Bacillati</taxon>
        <taxon>Actinomycetota</taxon>
        <taxon>Actinomycetes</taxon>
        <taxon>Micrococcales</taxon>
        <taxon>Micrococcaceae</taxon>
        <taxon>Zafaria</taxon>
    </lineage>
</organism>
<dbReference type="SMART" id="SM00267">
    <property type="entry name" value="GGDEF"/>
    <property type="match status" value="1"/>
</dbReference>
<evidence type="ECO:0008006" key="8">
    <source>
        <dbReference type="Google" id="ProtNLM"/>
    </source>
</evidence>
<evidence type="ECO:0000256" key="1">
    <source>
        <dbReference type="ARBA" id="ARBA00022692"/>
    </source>
</evidence>
<dbReference type="InterPro" id="IPR035919">
    <property type="entry name" value="EAL_sf"/>
</dbReference>
<dbReference type="CDD" id="cd01949">
    <property type="entry name" value="GGDEF"/>
    <property type="match status" value="1"/>
</dbReference>
<accession>A0A5A7NPM8</accession>
<dbReference type="OrthoDB" id="23692at2"/>
<gene>
    <name evidence="6" type="ORF">NCCP1664_02350</name>
</gene>
<dbReference type="Gene3D" id="3.30.70.270">
    <property type="match status" value="1"/>
</dbReference>
<keyword evidence="7" id="KW-1185">Reference proteome</keyword>
<dbReference type="PANTHER" id="PTHR44757">
    <property type="entry name" value="DIGUANYLATE CYCLASE DGCP"/>
    <property type="match status" value="1"/>
</dbReference>
<protein>
    <recommendedName>
        <fullName evidence="8">Diguanylate cyclase/phosphodiesterase</fullName>
    </recommendedName>
</protein>
<dbReference type="GO" id="GO:0007165">
    <property type="term" value="P:signal transduction"/>
    <property type="evidence" value="ECO:0007669"/>
    <property type="project" value="InterPro"/>
</dbReference>
<evidence type="ECO:0000256" key="2">
    <source>
        <dbReference type="ARBA" id="ARBA00022989"/>
    </source>
</evidence>
<dbReference type="SUPFAM" id="SSF141868">
    <property type="entry name" value="EAL domain-like"/>
    <property type="match status" value="1"/>
</dbReference>
<dbReference type="PROSITE" id="PS50883">
    <property type="entry name" value="EAL"/>
    <property type="match status" value="1"/>
</dbReference>
<feature type="domain" description="EAL" evidence="3">
    <location>
        <begin position="255"/>
        <end position="511"/>
    </location>
</feature>
<dbReference type="Pfam" id="PF00563">
    <property type="entry name" value="EAL"/>
    <property type="match status" value="1"/>
</dbReference>
<evidence type="ECO:0000259" key="4">
    <source>
        <dbReference type="PROSITE" id="PS50885"/>
    </source>
</evidence>
<dbReference type="Proteomes" id="UP000325307">
    <property type="component" value="Unassembled WGS sequence"/>
</dbReference>
<dbReference type="NCBIfam" id="TIGR00254">
    <property type="entry name" value="GGDEF"/>
    <property type="match status" value="1"/>
</dbReference>
<dbReference type="GO" id="GO:0016020">
    <property type="term" value="C:membrane"/>
    <property type="evidence" value="ECO:0007669"/>
    <property type="project" value="InterPro"/>
</dbReference>
<dbReference type="SMART" id="SM00052">
    <property type="entry name" value="EAL"/>
    <property type="match status" value="1"/>
</dbReference>
<dbReference type="InterPro" id="IPR001633">
    <property type="entry name" value="EAL_dom"/>
</dbReference>
<comment type="caution">
    <text evidence="6">The sequence shown here is derived from an EMBL/GenBank/DDBJ whole genome shotgun (WGS) entry which is preliminary data.</text>
</comment>
<reference evidence="6 7" key="1">
    <citation type="submission" date="2019-09" db="EMBL/GenBank/DDBJ databases">
        <title>Arthrobacter zafarii sp. nov., a moderately thermotolerant and halotolerant actinobacterium isolated from Cholistan desert soil of Pakistan.</title>
        <authorList>
            <person name="Amin A."/>
            <person name="Ahmed I."/>
            <person name="Khalid N."/>
            <person name="Schumann P."/>
            <person name="Busse H.J."/>
            <person name="Khan I.U."/>
            <person name="Li S."/>
            <person name="Li W.J."/>
        </authorList>
    </citation>
    <scope>NUCLEOTIDE SEQUENCE [LARGE SCALE GENOMIC DNA]</scope>
    <source>
        <strain evidence="6 7">NCCP-1664</strain>
    </source>
</reference>
<keyword evidence="1" id="KW-0812">Transmembrane</keyword>
<dbReference type="InterPro" id="IPR003660">
    <property type="entry name" value="HAMP_dom"/>
</dbReference>
<dbReference type="SUPFAM" id="SSF55073">
    <property type="entry name" value="Nucleotide cyclase"/>
    <property type="match status" value="1"/>
</dbReference>
<evidence type="ECO:0000313" key="6">
    <source>
        <dbReference type="EMBL" id="GER21738.1"/>
    </source>
</evidence>
<dbReference type="PROSITE" id="PS50887">
    <property type="entry name" value="GGDEF"/>
    <property type="match status" value="1"/>
</dbReference>
<dbReference type="PROSITE" id="PS50885">
    <property type="entry name" value="HAMP"/>
    <property type="match status" value="1"/>
</dbReference>
<sequence>MPEPASSVPPGDDRIERIVAAILDIADRKFTTGLQPSPRRDEIDAIIVGVNTMAMELSQAYATLDQRVAERTAQLEEARDRLQVLAYSDPLTGLANRGALLREIEHSLDEHRRGEPAPLLMLLDLDAFKSINDTYGHAAGDRVLGIVADRLREGVRAGDIIARLGGDEFAVLLPAGCPFPGEVGNRLIELINKEIKIRGVSVSPGASLGMAHATPEHDANRLLVEADTAMYVAKQSNGRKVQEFEDFMLYERQEKTLLLRDLRAALETPQVFPVYQPIVDIESGRWVGVEALARWNHPDRGLVVPDQFLGLAEEARLLPRLTARILDSTLKDLARWRRTGLVGEGFTLHVNVTPAELHMLDFPDIVRAALRRQGLPASCLAIEVTEHNLISGDSLDRYSLLALQRMGVATEIDDFGTGYSSIGYLNRLPVSGVKLDRSLILGIEWDQQQLALLAATLGLVKACQLGCIVEGVETQDQADLLRHLGFSRAQGYFYSRPVPAAELVAALPARTAEGSGPAAPEA</sequence>
<dbReference type="InterPro" id="IPR052155">
    <property type="entry name" value="Biofilm_reg_signaling"/>
</dbReference>